<feature type="region of interest" description="Disordered" evidence="1">
    <location>
        <begin position="302"/>
        <end position="341"/>
    </location>
</feature>
<evidence type="ECO:0000313" key="2">
    <source>
        <dbReference type="EMBL" id="KAG6378858.1"/>
    </source>
</evidence>
<name>A0A8I3ACY4_9AGAM</name>
<proteinExistence type="predicted"/>
<feature type="compositionally biased region" description="Basic and acidic residues" evidence="1">
    <location>
        <begin position="414"/>
        <end position="424"/>
    </location>
</feature>
<accession>A0A8I3ACY4</accession>
<comment type="caution">
    <text evidence="2">The sequence shown here is derived from an EMBL/GenBank/DDBJ whole genome shotgun (WGS) entry which is preliminary data.</text>
</comment>
<organism evidence="2 3">
    <name type="scientific">Boletus reticuloceps</name>
    <dbReference type="NCBI Taxonomy" id="495285"/>
    <lineage>
        <taxon>Eukaryota</taxon>
        <taxon>Fungi</taxon>
        <taxon>Dikarya</taxon>
        <taxon>Basidiomycota</taxon>
        <taxon>Agaricomycotina</taxon>
        <taxon>Agaricomycetes</taxon>
        <taxon>Agaricomycetidae</taxon>
        <taxon>Boletales</taxon>
        <taxon>Boletineae</taxon>
        <taxon>Boletaceae</taxon>
        <taxon>Boletoideae</taxon>
        <taxon>Boletus</taxon>
    </lineage>
</organism>
<dbReference type="OrthoDB" id="3363286at2759"/>
<dbReference type="Proteomes" id="UP000683000">
    <property type="component" value="Unassembled WGS sequence"/>
</dbReference>
<evidence type="ECO:0000256" key="1">
    <source>
        <dbReference type="SAM" id="MobiDB-lite"/>
    </source>
</evidence>
<dbReference type="AlphaFoldDB" id="A0A8I3ACY4"/>
<dbReference type="EMBL" id="JAGFBS010000006">
    <property type="protein sequence ID" value="KAG6378858.1"/>
    <property type="molecule type" value="Genomic_DNA"/>
</dbReference>
<feature type="region of interest" description="Disordered" evidence="1">
    <location>
        <begin position="403"/>
        <end position="424"/>
    </location>
</feature>
<keyword evidence="3" id="KW-1185">Reference proteome</keyword>
<reference evidence="2" key="1">
    <citation type="submission" date="2021-03" db="EMBL/GenBank/DDBJ databases">
        <title>Evolutionary innovations through gain and loss of genes in the ectomycorrhizal Boletales.</title>
        <authorList>
            <person name="Wu G."/>
            <person name="Miyauchi S."/>
            <person name="Morin E."/>
            <person name="Yang Z.-L."/>
            <person name="Xu J."/>
            <person name="Martin F.M."/>
        </authorList>
    </citation>
    <scope>NUCLEOTIDE SEQUENCE</scope>
    <source>
        <strain evidence="2">BR01</strain>
    </source>
</reference>
<gene>
    <name evidence="2" type="ORF">JVT61DRAFT_13138</name>
</gene>
<protein>
    <submittedName>
        <fullName evidence="2">Uncharacterized protein</fullName>
    </submittedName>
</protein>
<evidence type="ECO:0000313" key="3">
    <source>
        <dbReference type="Proteomes" id="UP000683000"/>
    </source>
</evidence>
<sequence length="486" mass="55695">MSRRQGRRTTSKLNSSQPSEACLVSYHAYSKHSRKHLSRPNSKHVPRTRNVGARKRKSLYRPIPVSLPSFHPAGRTRSILLEENPVTDKWVFARHKRLPPRVRLGPRPVVHEEHDVPREMTTQEREWWSSPYLRMLATPLRQCTLSKRYLPNDFLVRLAVLRLLAAQSAPSMEVLMPDGLEHPKYKRRKARVAVYVPCWKEAVETMKSPVSVPRHNANIYFSKHLCAHISYLLRLRVLQELEVLIEALKRIRGRIEFDADADADATILRRLTRSEFKTLRETGVVPYPDAVAVLVVPPVNRDPITNLRPRPSQEPEIPSDESSAPTNTLHKKPLPPLSSLHYASVPKDASEQGSDDSLEIPFSTFLPNARVPLYNGLTMFPSPPHRAAFHKLLTELLDVERHSRGTRPTSEARTTSREEFKRAKGDAKGSHAFLFMSNEQTVRRADAAALAIALWRLRMWEGNAFVDEVESWEIGKEWRIEQSNRP</sequence>